<evidence type="ECO:0000313" key="2">
    <source>
        <dbReference type="Proteomes" id="UP000824166"/>
    </source>
</evidence>
<reference evidence="1 2" key="1">
    <citation type="submission" date="2021-06" db="EMBL/GenBank/DDBJ databases">
        <authorList>
            <person name="Jeong J.W."/>
        </authorList>
    </citation>
    <scope>NUCLEOTIDE SEQUENCE [LARGE SCALE GENOMIC DNA]</scope>
    <source>
        <strain evidence="1 2">MMS21-TAE1-1</strain>
    </source>
</reference>
<dbReference type="RefSeq" id="WP_216927030.1">
    <property type="nucleotide sequence ID" value="NZ_JAHOPC010000020.1"/>
</dbReference>
<comment type="caution">
    <text evidence="1">The sequence shown here is derived from an EMBL/GenBank/DDBJ whole genome shotgun (WGS) entry which is preliminary data.</text>
</comment>
<keyword evidence="2" id="KW-1185">Reference proteome</keyword>
<organism evidence="1 2">
    <name type="scientific">Paenarthrobacter aromaticivorans</name>
    <dbReference type="NCBI Taxonomy" id="2849150"/>
    <lineage>
        <taxon>Bacteria</taxon>
        <taxon>Bacillati</taxon>
        <taxon>Actinomycetota</taxon>
        <taxon>Actinomycetes</taxon>
        <taxon>Micrococcales</taxon>
        <taxon>Micrococcaceae</taxon>
        <taxon>Paenarthrobacter</taxon>
    </lineage>
</organism>
<name>A0ABS6IB30_9MICC</name>
<gene>
    <name evidence="1" type="ORF">KSW38_21735</name>
</gene>
<dbReference type="EMBL" id="JAHOPC010000020">
    <property type="protein sequence ID" value="MBU8868920.1"/>
    <property type="molecule type" value="Genomic_DNA"/>
</dbReference>
<evidence type="ECO:0008006" key="3">
    <source>
        <dbReference type="Google" id="ProtNLM"/>
    </source>
</evidence>
<evidence type="ECO:0000313" key="1">
    <source>
        <dbReference type="EMBL" id="MBU8868920.1"/>
    </source>
</evidence>
<dbReference type="InterPro" id="IPR021202">
    <property type="entry name" value="Rv3654c-like"/>
</dbReference>
<protein>
    <recommendedName>
        <fullName evidence="3">Helicase/secretion neighborhood TadE-like protein</fullName>
    </recommendedName>
</protein>
<dbReference type="NCBIfam" id="TIGR03816">
    <property type="entry name" value="tadE_like_DECH"/>
    <property type="match status" value="1"/>
</dbReference>
<sequence>MKRPPLGSHPEQGSGTVLALTLGFAVLALLGGLLVLAQAGVMASRAASAADLAALAAADAARGIASGEPCAVAAGVAGQQGATVTACDVVRGEVVEVATELEQPFLFGRATGRARAGPPP</sequence>
<proteinExistence type="predicted"/>
<accession>A0ABS6IB30</accession>
<dbReference type="Proteomes" id="UP000824166">
    <property type="component" value="Unassembled WGS sequence"/>
</dbReference>